<proteinExistence type="inferred from homology"/>
<sequence>MAIGGPLAGRSQIGKMQITLAAVGRMKNGPEKDLFDHYAARLRWPFAVREVEEKKKLPPNQLKDREAELLLGVIPESAFLIALDEHGREYGSIDFAAKLEGWIDQYAGNIAFAIGGADGHGDAIKTRANTLWSLGKATWPHMLVRALIAEQLFRAHAIQTNHPYHRE</sequence>
<keyword evidence="3 5" id="KW-0949">S-adenosyl-L-methionine</keyword>
<accession>A0ABR4TNE1</accession>
<dbReference type="GO" id="GO:0008168">
    <property type="term" value="F:methyltransferase activity"/>
    <property type="evidence" value="ECO:0007669"/>
    <property type="project" value="UniProtKB-KW"/>
</dbReference>
<evidence type="ECO:0000256" key="1">
    <source>
        <dbReference type="ARBA" id="ARBA00022603"/>
    </source>
</evidence>
<dbReference type="PANTHER" id="PTHR33603">
    <property type="entry name" value="METHYLTRANSFERASE"/>
    <property type="match status" value="1"/>
</dbReference>
<keyword evidence="5" id="KW-0698">rRNA processing</keyword>
<comment type="caution">
    <text evidence="5">Lacks conserved residue(s) required for the propagation of feature annotation.</text>
</comment>
<dbReference type="PIRSF" id="PIRSF004505">
    <property type="entry name" value="MT_bac"/>
    <property type="match status" value="1"/>
</dbReference>
<dbReference type="InterPro" id="IPR029028">
    <property type="entry name" value="Alpha/beta_knot_MTases"/>
</dbReference>
<dbReference type="HAMAP" id="MF_00658">
    <property type="entry name" value="23SrRNA_methyltr_H"/>
    <property type="match status" value="1"/>
</dbReference>
<dbReference type="InterPro" id="IPR029026">
    <property type="entry name" value="tRNA_m1G_MTases_N"/>
</dbReference>
<dbReference type="NCBIfam" id="NF000989">
    <property type="entry name" value="PRK00103.2-3"/>
    <property type="match status" value="1"/>
</dbReference>
<evidence type="ECO:0000256" key="3">
    <source>
        <dbReference type="ARBA" id="ARBA00022691"/>
    </source>
</evidence>
<dbReference type="SUPFAM" id="SSF75217">
    <property type="entry name" value="alpha/beta knot"/>
    <property type="match status" value="1"/>
</dbReference>
<protein>
    <recommendedName>
        <fullName evidence="5">Ribosomal RNA large subunit methyltransferase H</fullName>
        <ecNumber evidence="5">2.1.1.177</ecNumber>
    </recommendedName>
    <alternativeName>
        <fullName evidence="5">23S rRNA (pseudouridine1915-N3)-methyltransferase</fullName>
    </alternativeName>
    <alternativeName>
        <fullName evidence="5">23S rRNA m3Psi1915 methyltransferase</fullName>
    </alternativeName>
    <alternativeName>
        <fullName evidence="5">rRNA (pseudouridine-N3-)-methyltransferase RlmH</fullName>
    </alternativeName>
</protein>
<comment type="subcellular location">
    <subcellularLocation>
        <location evidence="5">Cytoplasm</location>
    </subcellularLocation>
</comment>
<evidence type="ECO:0000256" key="2">
    <source>
        <dbReference type="ARBA" id="ARBA00022679"/>
    </source>
</evidence>
<name>A0ABR4TNE1_9PROT</name>
<organism evidence="6 7">
    <name type="scientific">Thalassospira permensis NBRC 106175</name>
    <dbReference type="NCBI Taxonomy" id="1353532"/>
    <lineage>
        <taxon>Bacteria</taxon>
        <taxon>Pseudomonadati</taxon>
        <taxon>Pseudomonadota</taxon>
        <taxon>Alphaproteobacteria</taxon>
        <taxon>Rhodospirillales</taxon>
        <taxon>Thalassospiraceae</taxon>
        <taxon>Thalassospira</taxon>
    </lineage>
</organism>
<keyword evidence="2 5" id="KW-0808">Transferase</keyword>
<comment type="subunit">
    <text evidence="5">Homodimer.</text>
</comment>
<dbReference type="Pfam" id="PF02590">
    <property type="entry name" value="SPOUT_MTase"/>
    <property type="match status" value="1"/>
</dbReference>
<dbReference type="EC" id="2.1.1.177" evidence="5"/>
<dbReference type="PANTHER" id="PTHR33603:SF1">
    <property type="entry name" value="RIBOSOMAL RNA LARGE SUBUNIT METHYLTRANSFERASE H"/>
    <property type="match status" value="1"/>
</dbReference>
<evidence type="ECO:0000256" key="4">
    <source>
        <dbReference type="ARBA" id="ARBA00038303"/>
    </source>
</evidence>
<dbReference type="InterPro" id="IPR003742">
    <property type="entry name" value="RlmH-like"/>
</dbReference>
<comment type="function">
    <text evidence="5">Specifically methylates the pseudouridine at position 1915 (m3Psi1915) in 23S rRNA.</text>
</comment>
<gene>
    <name evidence="5" type="primary">rlmH</name>
    <name evidence="6" type="ORF">SMB34_05165</name>
</gene>
<evidence type="ECO:0000256" key="5">
    <source>
        <dbReference type="HAMAP-Rule" id="MF_00658"/>
    </source>
</evidence>
<dbReference type="CDD" id="cd18081">
    <property type="entry name" value="RlmH-like"/>
    <property type="match status" value="1"/>
</dbReference>
<dbReference type="GO" id="GO:0032259">
    <property type="term" value="P:methylation"/>
    <property type="evidence" value="ECO:0007669"/>
    <property type="project" value="UniProtKB-KW"/>
</dbReference>
<feature type="binding site" evidence="5">
    <location>
        <position position="115"/>
    </location>
    <ligand>
        <name>S-adenosyl-L-methionine</name>
        <dbReference type="ChEBI" id="CHEBI:59789"/>
    </ligand>
</feature>
<keyword evidence="7" id="KW-1185">Reference proteome</keyword>
<evidence type="ECO:0000313" key="6">
    <source>
        <dbReference type="EMBL" id="KEO55806.1"/>
    </source>
</evidence>
<feature type="binding site" evidence="5">
    <location>
        <position position="83"/>
    </location>
    <ligand>
        <name>S-adenosyl-L-methionine</name>
        <dbReference type="ChEBI" id="CHEBI:59789"/>
    </ligand>
</feature>
<reference evidence="6 7" key="1">
    <citation type="submission" date="2013-07" db="EMBL/GenBank/DDBJ databases">
        <title>Thalassospira permensis NBRC 106175 Genome Sequencing.</title>
        <authorList>
            <person name="Lai Q."/>
            <person name="Shao Z."/>
        </authorList>
    </citation>
    <scope>NUCLEOTIDE SEQUENCE [LARGE SCALE GENOMIC DNA]</scope>
    <source>
        <strain evidence="6 7">NBRC 106175</strain>
    </source>
</reference>
<keyword evidence="5" id="KW-0963">Cytoplasm</keyword>
<keyword evidence="1 5" id="KW-0489">Methyltransferase</keyword>
<dbReference type="Proteomes" id="UP000027463">
    <property type="component" value="Unassembled WGS sequence"/>
</dbReference>
<dbReference type="Gene3D" id="3.40.1280.10">
    <property type="match status" value="1"/>
</dbReference>
<comment type="catalytic activity">
    <reaction evidence="5">
        <text>pseudouridine(1915) in 23S rRNA + S-adenosyl-L-methionine = N(3)-methylpseudouridine(1915) in 23S rRNA + S-adenosyl-L-homocysteine + H(+)</text>
        <dbReference type="Rhea" id="RHEA:42752"/>
        <dbReference type="Rhea" id="RHEA-COMP:10221"/>
        <dbReference type="Rhea" id="RHEA-COMP:10222"/>
        <dbReference type="ChEBI" id="CHEBI:15378"/>
        <dbReference type="ChEBI" id="CHEBI:57856"/>
        <dbReference type="ChEBI" id="CHEBI:59789"/>
        <dbReference type="ChEBI" id="CHEBI:65314"/>
        <dbReference type="ChEBI" id="CHEBI:74486"/>
        <dbReference type="EC" id="2.1.1.177"/>
    </reaction>
</comment>
<evidence type="ECO:0000313" key="7">
    <source>
        <dbReference type="Proteomes" id="UP000027463"/>
    </source>
</evidence>
<comment type="similarity">
    <text evidence="4 5">Belongs to the RNA methyltransferase RlmH family.</text>
</comment>
<dbReference type="EMBL" id="AUNC01000023">
    <property type="protein sequence ID" value="KEO55806.1"/>
    <property type="molecule type" value="Genomic_DNA"/>
</dbReference>
<comment type="caution">
    <text evidence="6">The sequence shown here is derived from an EMBL/GenBank/DDBJ whole genome shotgun (WGS) entry which is preliminary data.</text>
</comment>